<evidence type="ECO:0000313" key="2">
    <source>
        <dbReference type="Proteomes" id="UP001163096"/>
    </source>
</evidence>
<organism evidence="1 2">
    <name type="scientific">Methanogenium organophilum</name>
    <dbReference type="NCBI Taxonomy" id="2199"/>
    <lineage>
        <taxon>Archaea</taxon>
        <taxon>Methanobacteriati</taxon>
        <taxon>Methanobacteriota</taxon>
        <taxon>Stenosarchaea group</taxon>
        <taxon>Methanomicrobia</taxon>
        <taxon>Methanomicrobiales</taxon>
        <taxon>Methanomicrobiaceae</taxon>
        <taxon>Methanogenium</taxon>
    </lineage>
</organism>
<protein>
    <submittedName>
        <fullName evidence="1">Uncharacterized protein</fullName>
    </submittedName>
</protein>
<dbReference type="GeneID" id="76835066"/>
<reference evidence="1" key="1">
    <citation type="submission" date="2022-11" db="EMBL/GenBank/DDBJ databases">
        <title>Complete genome sequence of Methanogenium organophilum DSM 3596.</title>
        <authorList>
            <person name="Chen S.-C."/>
            <person name="Lai S.-J."/>
            <person name="You Y.-T."/>
        </authorList>
    </citation>
    <scope>NUCLEOTIDE SEQUENCE</scope>
    <source>
        <strain evidence="1">DSM 3596</strain>
    </source>
</reference>
<sequence length="155" mass="17773">MSPTLPHWKGFDNIKTLNPQFDEESFDVLCLPENIETTTNAENYIETAESLRLYKILKSKGVNVLALHDFGIKTPLYERRCDDLYFGTILVKEIALPIIVTILSTWITSKLFNPKIHLKLKIQKPEKIVSIDYLGDGETLNQILNSINHSENEEL</sequence>
<dbReference type="KEGG" id="mou:OU421_08150"/>
<name>A0A9X9T7H4_METOG</name>
<dbReference type="EMBL" id="CP113361">
    <property type="protein sequence ID" value="WAI00401.1"/>
    <property type="molecule type" value="Genomic_DNA"/>
</dbReference>
<proteinExistence type="predicted"/>
<dbReference type="AlphaFoldDB" id="A0A9X9T7H4"/>
<gene>
    <name evidence="1" type="ORF">OU421_08150</name>
</gene>
<keyword evidence="2" id="KW-1185">Reference proteome</keyword>
<dbReference type="Proteomes" id="UP001163096">
    <property type="component" value="Chromosome"/>
</dbReference>
<evidence type="ECO:0000313" key="1">
    <source>
        <dbReference type="EMBL" id="WAI00401.1"/>
    </source>
</evidence>
<dbReference type="RefSeq" id="WP_268185600.1">
    <property type="nucleotide sequence ID" value="NZ_CP113361.1"/>
</dbReference>
<accession>A0A9X9T7H4</accession>